<comment type="caution">
    <text evidence="2">The sequence shown here is derived from an EMBL/GenBank/DDBJ whole genome shotgun (WGS) entry which is preliminary data.</text>
</comment>
<dbReference type="InterPro" id="IPR036237">
    <property type="entry name" value="Xyl_isomerase-like_sf"/>
</dbReference>
<dbReference type="InterPro" id="IPR013022">
    <property type="entry name" value="Xyl_isomerase-like_TIM-brl"/>
</dbReference>
<accession>A0ABU8S3C7</accession>
<dbReference type="RefSeq" id="WP_339589412.1">
    <property type="nucleotide sequence ID" value="NZ_JBBHJZ010000008.1"/>
</dbReference>
<feature type="domain" description="Xylose isomerase-like TIM barrel" evidence="1">
    <location>
        <begin position="38"/>
        <end position="265"/>
    </location>
</feature>
<organism evidence="2 3">
    <name type="scientific">Novosphingobium anseongense</name>
    <dbReference type="NCBI Taxonomy" id="3133436"/>
    <lineage>
        <taxon>Bacteria</taxon>
        <taxon>Pseudomonadati</taxon>
        <taxon>Pseudomonadota</taxon>
        <taxon>Alphaproteobacteria</taxon>
        <taxon>Sphingomonadales</taxon>
        <taxon>Sphingomonadaceae</taxon>
        <taxon>Novosphingobium</taxon>
    </lineage>
</organism>
<name>A0ABU8S3C7_9SPHN</name>
<keyword evidence="3" id="KW-1185">Reference proteome</keyword>
<dbReference type="SUPFAM" id="SSF51658">
    <property type="entry name" value="Xylose isomerase-like"/>
    <property type="match status" value="1"/>
</dbReference>
<evidence type="ECO:0000313" key="3">
    <source>
        <dbReference type="Proteomes" id="UP001361239"/>
    </source>
</evidence>
<dbReference type="InterPro" id="IPR050312">
    <property type="entry name" value="IolE/XylAMocC-like"/>
</dbReference>
<evidence type="ECO:0000313" key="2">
    <source>
        <dbReference type="EMBL" id="MEJ5979474.1"/>
    </source>
</evidence>
<dbReference type="Pfam" id="PF01261">
    <property type="entry name" value="AP_endonuc_2"/>
    <property type="match status" value="1"/>
</dbReference>
<proteinExistence type="predicted"/>
<gene>
    <name evidence="2" type="ORF">WG901_22665</name>
</gene>
<evidence type="ECO:0000259" key="1">
    <source>
        <dbReference type="Pfam" id="PF01261"/>
    </source>
</evidence>
<dbReference type="Proteomes" id="UP001361239">
    <property type="component" value="Unassembled WGS sequence"/>
</dbReference>
<sequence>MTTAEATRTIAADGGAAMKPLGIDRLGVFGMPPVEFVTLAADLGCTSVGIGLSPTPRYNPDGHPDWSLRDDPALRRETIAACRDRGVAIGIVEGFAVMPDRDPRDFAADLDRVAELGCDRINVVSLGKDMAQAIDGFAALAELAAKRELAVSAEMGSLGPLDRTAPALEIARVVNAANFSLLIDSMHFFRLGNTLADLAALDPALIGYVQLADAPWTPRFDSYIEEAMFERMIPGQGELPLREFLALVPENVTVSLEIPLRSLAEQGLGARERTRRCVEAARKLWS</sequence>
<reference evidence="2 3" key="1">
    <citation type="submission" date="2024-03" db="EMBL/GenBank/DDBJ databases">
        <authorList>
            <person name="Jo J.-H."/>
        </authorList>
    </citation>
    <scope>NUCLEOTIDE SEQUENCE [LARGE SCALE GENOMIC DNA]</scope>
    <source>
        <strain evidence="2 3">PS1R-30</strain>
    </source>
</reference>
<dbReference type="PANTHER" id="PTHR12110">
    <property type="entry name" value="HYDROXYPYRUVATE ISOMERASE"/>
    <property type="match status" value="1"/>
</dbReference>
<protein>
    <submittedName>
        <fullName evidence="2">TIM barrel protein</fullName>
    </submittedName>
</protein>
<dbReference type="PANTHER" id="PTHR12110:SF48">
    <property type="entry name" value="BLL3656 PROTEIN"/>
    <property type="match status" value="1"/>
</dbReference>
<dbReference type="Gene3D" id="3.20.20.150">
    <property type="entry name" value="Divalent-metal-dependent TIM barrel enzymes"/>
    <property type="match status" value="1"/>
</dbReference>
<dbReference type="EMBL" id="JBBHJZ010000008">
    <property type="protein sequence ID" value="MEJ5979474.1"/>
    <property type="molecule type" value="Genomic_DNA"/>
</dbReference>